<feature type="transmembrane region" description="Helical" evidence="1">
    <location>
        <begin position="78"/>
        <end position="100"/>
    </location>
</feature>
<proteinExistence type="predicted"/>
<keyword evidence="2" id="KW-1185">Reference proteome</keyword>
<reference evidence="3" key="1">
    <citation type="submission" date="2022-11" db="UniProtKB">
        <authorList>
            <consortium name="WormBaseParasite"/>
        </authorList>
    </citation>
    <scope>IDENTIFICATION</scope>
</reference>
<evidence type="ECO:0000313" key="2">
    <source>
        <dbReference type="Proteomes" id="UP000887565"/>
    </source>
</evidence>
<dbReference type="AlphaFoldDB" id="A0A915HPB5"/>
<organism evidence="2 3">
    <name type="scientific">Romanomermis culicivorax</name>
    <name type="common">Nematode worm</name>
    <dbReference type="NCBI Taxonomy" id="13658"/>
    <lineage>
        <taxon>Eukaryota</taxon>
        <taxon>Metazoa</taxon>
        <taxon>Ecdysozoa</taxon>
        <taxon>Nematoda</taxon>
        <taxon>Enoplea</taxon>
        <taxon>Dorylaimia</taxon>
        <taxon>Mermithida</taxon>
        <taxon>Mermithoidea</taxon>
        <taxon>Mermithidae</taxon>
        <taxon>Romanomermis</taxon>
    </lineage>
</organism>
<evidence type="ECO:0000313" key="3">
    <source>
        <dbReference type="WBParaSite" id="nRc.2.0.1.t03310-RA"/>
    </source>
</evidence>
<protein>
    <submittedName>
        <fullName evidence="3">Uncharacterized protein</fullName>
    </submittedName>
</protein>
<keyword evidence="1" id="KW-1133">Transmembrane helix</keyword>
<name>A0A915HPB5_ROMCU</name>
<sequence>MPAAAVVSAPTPALPPPPSRYVIPVTLHLSMMPKTTALGFTDATLPIVETYESRFAVATRWLAQSNTSDWRRTMFDDIHARTFAGVATFLVFHIAATPMANMMKARKEMSILEYRKAVHCQKIEESNRLRFVGRLNVE</sequence>
<keyword evidence="1" id="KW-0812">Transmembrane</keyword>
<accession>A0A915HPB5</accession>
<evidence type="ECO:0000256" key="1">
    <source>
        <dbReference type="SAM" id="Phobius"/>
    </source>
</evidence>
<dbReference type="Proteomes" id="UP000887565">
    <property type="component" value="Unplaced"/>
</dbReference>
<dbReference type="WBParaSite" id="nRc.2.0.1.t03310-RA">
    <property type="protein sequence ID" value="nRc.2.0.1.t03310-RA"/>
    <property type="gene ID" value="nRc.2.0.1.g03310"/>
</dbReference>
<keyword evidence="1" id="KW-0472">Membrane</keyword>